<dbReference type="InterPro" id="IPR029044">
    <property type="entry name" value="Nucleotide-diphossugar_trans"/>
</dbReference>
<proteinExistence type="inferred from homology"/>
<gene>
    <name evidence="15" type="ORF">NP493_815g02063</name>
</gene>
<dbReference type="GO" id="GO:0005975">
    <property type="term" value="P:carbohydrate metabolic process"/>
    <property type="evidence" value="ECO:0007669"/>
    <property type="project" value="InterPro"/>
</dbReference>
<keyword evidence="9" id="KW-0472">Membrane</keyword>
<evidence type="ECO:0000256" key="11">
    <source>
        <dbReference type="RuleBase" id="RU368121"/>
    </source>
</evidence>
<dbReference type="InterPro" id="IPR027791">
    <property type="entry name" value="Galactosyl_T_C"/>
</dbReference>
<dbReference type="Pfam" id="PF02709">
    <property type="entry name" value="Glyco_transf_7C"/>
    <property type="match status" value="1"/>
</dbReference>
<keyword evidence="7 11" id="KW-0735">Signal-anchor</keyword>
<dbReference type="GO" id="GO:0005794">
    <property type="term" value="C:Golgi apparatus"/>
    <property type="evidence" value="ECO:0007669"/>
    <property type="project" value="TreeGrafter"/>
</dbReference>
<keyword evidence="8" id="KW-1133">Transmembrane helix</keyword>
<evidence type="ECO:0000256" key="4">
    <source>
        <dbReference type="ARBA" id="ARBA00022676"/>
    </source>
</evidence>
<evidence type="ECO:0000256" key="5">
    <source>
        <dbReference type="ARBA" id="ARBA00022679"/>
    </source>
</evidence>
<comment type="similarity">
    <text evidence="3 11">Belongs to the glycosyltransferase 7 family.</text>
</comment>
<feature type="domain" description="Galactosyltransferase C-terminal" evidence="13">
    <location>
        <begin position="192"/>
        <end position="257"/>
    </location>
</feature>
<evidence type="ECO:0000256" key="6">
    <source>
        <dbReference type="ARBA" id="ARBA00022692"/>
    </source>
</evidence>
<feature type="domain" description="Galactosyltransferase N-terminal" evidence="14">
    <location>
        <begin position="40"/>
        <end position="170"/>
    </location>
</feature>
<comment type="subcellular location">
    <subcellularLocation>
        <location evidence="1">Membrane</location>
        <topology evidence="1">Single-pass type II membrane protein</topology>
    </subcellularLocation>
</comment>
<dbReference type="PRINTS" id="PR02050">
    <property type="entry name" value="B14GALTRFASE"/>
</dbReference>
<evidence type="ECO:0000313" key="16">
    <source>
        <dbReference type="Proteomes" id="UP001209878"/>
    </source>
</evidence>
<keyword evidence="10 11" id="KW-0325">Glycoprotein</keyword>
<dbReference type="GO" id="GO:0008378">
    <property type="term" value="F:galactosyltransferase activity"/>
    <property type="evidence" value="ECO:0007669"/>
    <property type="project" value="TreeGrafter"/>
</dbReference>
<keyword evidence="5 11" id="KW-0808">Transferase</keyword>
<evidence type="ECO:0000256" key="12">
    <source>
        <dbReference type="SAM" id="MobiDB-lite"/>
    </source>
</evidence>
<evidence type="ECO:0000259" key="13">
    <source>
        <dbReference type="Pfam" id="PF02709"/>
    </source>
</evidence>
<evidence type="ECO:0000256" key="3">
    <source>
        <dbReference type="ARBA" id="ARBA00005735"/>
    </source>
</evidence>
<dbReference type="GO" id="GO:0016020">
    <property type="term" value="C:membrane"/>
    <property type="evidence" value="ECO:0007669"/>
    <property type="project" value="UniProtKB-SubCell"/>
</dbReference>
<dbReference type="Pfam" id="PF13733">
    <property type="entry name" value="Glyco_transf_7N"/>
    <property type="match status" value="1"/>
</dbReference>
<dbReference type="Proteomes" id="UP001209878">
    <property type="component" value="Unassembled WGS sequence"/>
</dbReference>
<evidence type="ECO:0000256" key="2">
    <source>
        <dbReference type="ARBA" id="ARBA00004922"/>
    </source>
</evidence>
<dbReference type="EC" id="2.4.1.-" evidence="11"/>
<protein>
    <recommendedName>
        <fullName evidence="11">Beta-1,4-galactosyltransferase</fullName>
        <ecNumber evidence="11">2.4.1.-</ecNumber>
    </recommendedName>
</protein>
<evidence type="ECO:0000256" key="9">
    <source>
        <dbReference type="ARBA" id="ARBA00023136"/>
    </source>
</evidence>
<dbReference type="CDD" id="cd00899">
    <property type="entry name" value="b4GalT"/>
    <property type="match status" value="1"/>
</dbReference>
<keyword evidence="6" id="KW-0812">Transmembrane</keyword>
<dbReference type="InterPro" id="IPR003859">
    <property type="entry name" value="Galactosyl_T"/>
</dbReference>
<reference evidence="15" key="1">
    <citation type="journal article" date="2023" name="Mol. Biol. Evol.">
        <title>Third-Generation Sequencing Reveals the Adaptive Role of the Epigenome in Three Deep-Sea Polychaetes.</title>
        <authorList>
            <person name="Perez M."/>
            <person name="Aroh O."/>
            <person name="Sun Y."/>
            <person name="Lan Y."/>
            <person name="Juniper S.K."/>
            <person name="Young C.R."/>
            <person name="Angers B."/>
            <person name="Qian P.Y."/>
        </authorList>
    </citation>
    <scope>NUCLEOTIDE SEQUENCE</scope>
    <source>
        <strain evidence="15">R07B-5</strain>
    </source>
</reference>
<evidence type="ECO:0000256" key="10">
    <source>
        <dbReference type="ARBA" id="ARBA00023180"/>
    </source>
</evidence>
<dbReference type="AlphaFoldDB" id="A0AAD9KMD3"/>
<evidence type="ECO:0000259" key="14">
    <source>
        <dbReference type="Pfam" id="PF13733"/>
    </source>
</evidence>
<dbReference type="PANTHER" id="PTHR19300">
    <property type="entry name" value="BETA-1,4-GALACTOSYLTRANSFERASE"/>
    <property type="match status" value="1"/>
</dbReference>
<evidence type="ECO:0000313" key="15">
    <source>
        <dbReference type="EMBL" id="KAK2174259.1"/>
    </source>
</evidence>
<dbReference type="EMBL" id="JAODUO010000815">
    <property type="protein sequence ID" value="KAK2174259.1"/>
    <property type="molecule type" value="Genomic_DNA"/>
</dbReference>
<comment type="caution">
    <text evidence="15">The sequence shown here is derived from an EMBL/GenBank/DDBJ whole genome shotgun (WGS) entry which is preliminary data.</text>
</comment>
<name>A0AAD9KMD3_RIDPI</name>
<keyword evidence="4 11" id="KW-0328">Glycosyltransferase</keyword>
<comment type="function">
    <text evidence="11">Catalyses the transfer of galactose onto proteins or lipids.</text>
</comment>
<feature type="compositionally biased region" description="Basic and acidic residues" evidence="12">
    <location>
        <begin position="1"/>
        <end position="14"/>
    </location>
</feature>
<evidence type="ECO:0000256" key="8">
    <source>
        <dbReference type="ARBA" id="ARBA00022989"/>
    </source>
</evidence>
<sequence>MFVDEKETCSKGDCETEPDKEEEAAKYQKPTDTADDLQPCPSPPPKLGPLTVDVHAHPINWVVSKHVEVNNGGTWRPTDCEPKQKVAILVPYRDRDEDLRIFLHNIHPFLRAQLLEYTVYLIEQMDKKHFNRATLLNIGYAEAMKQKKYDCIILHDVDKFPEDTRNLYTCGDKPVHMISRVRYVGQEYRNTEKYFYKEYFGGVTAISPKQFQKINGFSNMFWGWGSEDDDLYKRMHFHGLKTSRAAEHRGTYMEIWHPYGFVNPRRHEVVEEGKSRYNTDGLNSLNYKLLSVQNKPLYTNISVLLLDKDPYAGK</sequence>
<keyword evidence="16" id="KW-1185">Reference proteome</keyword>
<accession>A0AAD9KMD3</accession>
<dbReference type="PANTHER" id="PTHR19300:SF57">
    <property type="entry name" value="BETA-1,4-N-ACETYLGALACTOSAMINYLTRANSFERASE"/>
    <property type="match status" value="1"/>
</dbReference>
<organism evidence="15 16">
    <name type="scientific">Ridgeia piscesae</name>
    <name type="common">Tubeworm</name>
    <dbReference type="NCBI Taxonomy" id="27915"/>
    <lineage>
        <taxon>Eukaryota</taxon>
        <taxon>Metazoa</taxon>
        <taxon>Spiralia</taxon>
        <taxon>Lophotrochozoa</taxon>
        <taxon>Annelida</taxon>
        <taxon>Polychaeta</taxon>
        <taxon>Sedentaria</taxon>
        <taxon>Canalipalpata</taxon>
        <taxon>Sabellida</taxon>
        <taxon>Siboglinidae</taxon>
        <taxon>Ridgeia</taxon>
    </lineage>
</organism>
<dbReference type="InterPro" id="IPR027995">
    <property type="entry name" value="Galactosyl_T_N"/>
</dbReference>
<dbReference type="SUPFAM" id="SSF53448">
    <property type="entry name" value="Nucleotide-diphospho-sugar transferases"/>
    <property type="match status" value="1"/>
</dbReference>
<feature type="region of interest" description="Disordered" evidence="12">
    <location>
        <begin position="1"/>
        <end position="49"/>
    </location>
</feature>
<comment type="pathway">
    <text evidence="2 11">Protein modification; protein glycosylation.</text>
</comment>
<dbReference type="Gene3D" id="3.90.550.10">
    <property type="entry name" value="Spore Coat Polysaccharide Biosynthesis Protein SpsA, Chain A"/>
    <property type="match status" value="1"/>
</dbReference>
<evidence type="ECO:0000256" key="1">
    <source>
        <dbReference type="ARBA" id="ARBA00004606"/>
    </source>
</evidence>
<evidence type="ECO:0000256" key="7">
    <source>
        <dbReference type="ARBA" id="ARBA00022968"/>
    </source>
</evidence>